<evidence type="ECO:0000256" key="2">
    <source>
        <dbReference type="ARBA" id="ARBA00009565"/>
    </source>
</evidence>
<keyword evidence="4 7" id="KW-1133">Transmembrane helix</keyword>
<organism evidence="8 9">
    <name type="scientific">Saguinus oedipus</name>
    <name type="common">Cotton-top tamarin</name>
    <name type="synonym">Oedipomidas oedipus</name>
    <dbReference type="NCBI Taxonomy" id="9490"/>
    <lineage>
        <taxon>Eukaryota</taxon>
        <taxon>Metazoa</taxon>
        <taxon>Chordata</taxon>
        <taxon>Craniata</taxon>
        <taxon>Vertebrata</taxon>
        <taxon>Euteleostomi</taxon>
        <taxon>Mammalia</taxon>
        <taxon>Eutheria</taxon>
        <taxon>Euarchontoglires</taxon>
        <taxon>Primates</taxon>
        <taxon>Haplorrhini</taxon>
        <taxon>Platyrrhini</taxon>
        <taxon>Cebidae</taxon>
        <taxon>Callitrichinae</taxon>
        <taxon>Saguinus</taxon>
    </lineage>
</organism>
<keyword evidence="9" id="KW-1185">Reference proteome</keyword>
<sequence length="525" mass="58454">MASHEVDDAELGSASAHGIPGSEAGPDGVNNSVYQPIDGSQDYQKGELQFLGAMQILNSAMILALGVFLGSLQYLFYFNRHFFFFTFYTGYPVWDITAGDVFDDKSIVCRLFEGQQKITQIMQHSFEMNIASATIALVGIAFLSVNLAVNVQSLKSCQSSPSLDLCIYMGSISNGMVSLLLILTFLELCISISTSAMWCNANCCDSRQLRWDCGQMHWRDTAETLTYNSIVPPRITSNNFNGRLFKYFWYIVTSQSPELKLPPEFIYSKCMCVHMCVRFAAVRMQPAVFPRPSAAESRDVAKGVTECSHDGIAFKFHSVPEIEVLEISPQEVSSGRLSKSASSPPQHTWLTVLKKEQEFLGTSEIIRGSLGANTASSIAGGTGITMLIINLKKSSAYMYIHSCQKLYETKNCLVASFSTEIVVMMLFLTVLGFGSAVSLTVFGAGEELKGKKLRIQKAKYAHLRQTQSTELGISSHYHCPKLSRNFNVKVIFSMKITECTPFHPALISYFIKRLYPMMQHYIIDY</sequence>
<accession>A0ABQ9UTH7</accession>
<feature type="transmembrane region" description="Helical" evidence="7">
    <location>
        <begin position="163"/>
        <end position="186"/>
    </location>
</feature>
<evidence type="ECO:0000256" key="4">
    <source>
        <dbReference type="ARBA" id="ARBA00022989"/>
    </source>
</evidence>
<evidence type="ECO:0000313" key="9">
    <source>
        <dbReference type="Proteomes" id="UP001266305"/>
    </source>
</evidence>
<comment type="subcellular location">
    <subcellularLocation>
        <location evidence="1">Membrane</location>
        <topology evidence="1">Multi-pass membrane protein</topology>
    </subcellularLocation>
</comment>
<proteinExistence type="inferred from homology"/>
<comment type="similarity">
    <text evidence="2">Belongs to the MS4A family.</text>
</comment>
<feature type="transmembrane region" description="Helical" evidence="7">
    <location>
        <begin position="130"/>
        <end position="151"/>
    </location>
</feature>
<evidence type="ECO:0000256" key="6">
    <source>
        <dbReference type="SAM" id="MobiDB-lite"/>
    </source>
</evidence>
<evidence type="ECO:0008006" key="10">
    <source>
        <dbReference type="Google" id="ProtNLM"/>
    </source>
</evidence>
<feature type="transmembrane region" description="Helical" evidence="7">
    <location>
        <begin position="421"/>
        <end position="444"/>
    </location>
</feature>
<gene>
    <name evidence="8" type="ORF">P7K49_021742</name>
</gene>
<reference evidence="8 9" key="1">
    <citation type="submission" date="2023-05" db="EMBL/GenBank/DDBJ databases">
        <title>B98-5 Cell Line De Novo Hybrid Assembly: An Optical Mapping Approach.</title>
        <authorList>
            <person name="Kananen K."/>
            <person name="Auerbach J.A."/>
            <person name="Kautto E."/>
            <person name="Blachly J.S."/>
        </authorList>
    </citation>
    <scope>NUCLEOTIDE SEQUENCE [LARGE SCALE GENOMIC DNA]</scope>
    <source>
        <strain evidence="8">B95-8</strain>
        <tissue evidence="8">Cell line</tissue>
    </source>
</reference>
<dbReference type="InterPro" id="IPR030417">
    <property type="entry name" value="MS4A"/>
</dbReference>
<dbReference type="Pfam" id="PF04103">
    <property type="entry name" value="CD20"/>
    <property type="match status" value="1"/>
</dbReference>
<evidence type="ECO:0000313" key="8">
    <source>
        <dbReference type="EMBL" id="KAK2100394.1"/>
    </source>
</evidence>
<protein>
    <recommendedName>
        <fullName evidence="10">Membrane-spanning 4-domains subfamily A member 3</fullName>
    </recommendedName>
</protein>
<evidence type="ECO:0000256" key="1">
    <source>
        <dbReference type="ARBA" id="ARBA00004141"/>
    </source>
</evidence>
<evidence type="ECO:0000256" key="5">
    <source>
        <dbReference type="ARBA" id="ARBA00023136"/>
    </source>
</evidence>
<feature type="region of interest" description="Disordered" evidence="6">
    <location>
        <begin position="1"/>
        <end position="31"/>
    </location>
</feature>
<dbReference type="EMBL" id="JASSZA010000010">
    <property type="protein sequence ID" value="KAK2100394.1"/>
    <property type="molecule type" value="Genomic_DNA"/>
</dbReference>
<evidence type="ECO:0000256" key="3">
    <source>
        <dbReference type="ARBA" id="ARBA00022692"/>
    </source>
</evidence>
<evidence type="ECO:0000256" key="7">
    <source>
        <dbReference type="SAM" id="Phobius"/>
    </source>
</evidence>
<dbReference type="PANTHER" id="PTHR23320:SF74">
    <property type="entry name" value="MEMBRANE-SPANNING 4-DOMAINS SUBFAMILY A MEMBER 3"/>
    <property type="match status" value="1"/>
</dbReference>
<dbReference type="PANTHER" id="PTHR23320">
    <property type="entry name" value="MEMBRANE-SPANNING 4-DOMAINS SUBFAMILY A MS4A -RELATED"/>
    <property type="match status" value="1"/>
</dbReference>
<comment type="caution">
    <text evidence="8">The sequence shown here is derived from an EMBL/GenBank/DDBJ whole genome shotgun (WGS) entry which is preliminary data.</text>
</comment>
<keyword evidence="3 7" id="KW-0812">Transmembrane</keyword>
<feature type="transmembrane region" description="Helical" evidence="7">
    <location>
        <begin position="56"/>
        <end position="77"/>
    </location>
</feature>
<dbReference type="Proteomes" id="UP001266305">
    <property type="component" value="Unassembled WGS sequence"/>
</dbReference>
<keyword evidence="5 7" id="KW-0472">Membrane</keyword>
<name>A0ABQ9UTH7_SAGOE</name>
<dbReference type="InterPro" id="IPR007237">
    <property type="entry name" value="CD20-like"/>
</dbReference>